<evidence type="ECO:0000313" key="4">
    <source>
        <dbReference type="Proteomes" id="UP001648503"/>
    </source>
</evidence>
<evidence type="ECO:0000313" key="3">
    <source>
        <dbReference type="EMBL" id="KAH6598236.1"/>
    </source>
</evidence>
<feature type="domain" description="Thioredoxin" evidence="2">
    <location>
        <begin position="12"/>
        <end position="125"/>
    </location>
</feature>
<evidence type="ECO:0000259" key="2">
    <source>
        <dbReference type="Pfam" id="PF06110"/>
    </source>
</evidence>
<dbReference type="EMBL" id="JAFCIX010000114">
    <property type="protein sequence ID" value="KAH6598236.1"/>
    <property type="molecule type" value="Genomic_DNA"/>
</dbReference>
<sequence>MRAVRITDERDFDNVLGSTIATSQGPVFVLFFGTEVSTTGESWCPDCVIADPLIRRTIARIPDAVLVEAPAGGRGAEYKGSLYRSHPDIKLVAVPTLILWGKQGPKKRLVEVDCSNPSLLDEFISS</sequence>
<evidence type="ECO:0000256" key="1">
    <source>
        <dbReference type="ARBA" id="ARBA00008987"/>
    </source>
</evidence>
<reference evidence="3 4" key="1">
    <citation type="submission" date="2021-02" db="EMBL/GenBank/DDBJ databases">
        <title>Variation within the Batrachochytrium salamandrivorans European outbreak.</title>
        <authorList>
            <person name="Kelly M."/>
            <person name="Pasmans F."/>
            <person name="Shea T.P."/>
            <person name="Munoz J.F."/>
            <person name="Carranza S."/>
            <person name="Cuomo C.A."/>
            <person name="Martel A."/>
        </authorList>
    </citation>
    <scope>NUCLEOTIDE SEQUENCE [LARGE SCALE GENOMIC DNA]</scope>
    <source>
        <strain evidence="3 4">AMFP18/2</strain>
    </source>
</reference>
<dbReference type="Gene3D" id="3.40.30.10">
    <property type="entry name" value="Glutaredoxin"/>
    <property type="match status" value="1"/>
</dbReference>
<dbReference type="InterPro" id="IPR010357">
    <property type="entry name" value="TXNDC17_dom"/>
</dbReference>
<comment type="caution">
    <text evidence="3">The sequence shown here is derived from an EMBL/GenBank/DDBJ whole genome shotgun (WGS) entry which is preliminary data.</text>
</comment>
<name>A0ABQ8FHN7_9FUNG</name>
<dbReference type="InterPro" id="IPR036249">
    <property type="entry name" value="Thioredoxin-like_sf"/>
</dbReference>
<keyword evidence="4" id="KW-1185">Reference proteome</keyword>
<comment type="similarity">
    <text evidence="1">Belongs to the thioredoxin family.</text>
</comment>
<gene>
    <name evidence="3" type="ORF">BASA50_003850</name>
</gene>
<proteinExistence type="inferred from homology"/>
<accession>A0ABQ8FHN7</accession>
<protein>
    <recommendedName>
        <fullName evidence="2">Thioredoxin domain-containing protein</fullName>
    </recommendedName>
</protein>
<dbReference type="SUPFAM" id="SSF52833">
    <property type="entry name" value="Thioredoxin-like"/>
    <property type="match status" value="1"/>
</dbReference>
<dbReference type="PANTHER" id="PTHR12452:SF0">
    <property type="entry name" value="THIOREDOXIN DOMAIN-CONTAINING PROTEIN 17"/>
    <property type="match status" value="1"/>
</dbReference>
<dbReference type="Proteomes" id="UP001648503">
    <property type="component" value="Unassembled WGS sequence"/>
</dbReference>
<dbReference type="InterPro" id="IPR045108">
    <property type="entry name" value="TXNDC17-like"/>
</dbReference>
<dbReference type="Pfam" id="PF06110">
    <property type="entry name" value="TXD17-like_Trx"/>
    <property type="match status" value="1"/>
</dbReference>
<dbReference type="PANTHER" id="PTHR12452">
    <property type="entry name" value="42-9-9 PROTEIN-RELATED"/>
    <property type="match status" value="1"/>
</dbReference>
<organism evidence="3 4">
    <name type="scientific">Batrachochytrium salamandrivorans</name>
    <dbReference type="NCBI Taxonomy" id="1357716"/>
    <lineage>
        <taxon>Eukaryota</taxon>
        <taxon>Fungi</taxon>
        <taxon>Fungi incertae sedis</taxon>
        <taxon>Chytridiomycota</taxon>
        <taxon>Chytridiomycota incertae sedis</taxon>
        <taxon>Chytridiomycetes</taxon>
        <taxon>Rhizophydiales</taxon>
        <taxon>Rhizophydiales incertae sedis</taxon>
        <taxon>Batrachochytrium</taxon>
    </lineage>
</organism>